<keyword evidence="2" id="KW-1133">Transmembrane helix</keyword>
<keyword evidence="1" id="KW-0175">Coiled coil</keyword>
<dbReference type="EMBL" id="JBHUIR010000020">
    <property type="protein sequence ID" value="MFD2259327.1"/>
    <property type="molecule type" value="Genomic_DNA"/>
</dbReference>
<evidence type="ECO:0000313" key="4">
    <source>
        <dbReference type="Proteomes" id="UP001597373"/>
    </source>
</evidence>
<dbReference type="RefSeq" id="WP_345098659.1">
    <property type="nucleotide sequence ID" value="NZ_BAABGS010000018.1"/>
</dbReference>
<protein>
    <recommendedName>
        <fullName evidence="5">DUF883 domain-containing protein</fullName>
    </recommendedName>
</protein>
<name>A0ABW5DDY6_9HYPH</name>
<evidence type="ECO:0000256" key="2">
    <source>
        <dbReference type="SAM" id="Phobius"/>
    </source>
</evidence>
<dbReference type="Proteomes" id="UP001597373">
    <property type="component" value="Unassembled WGS sequence"/>
</dbReference>
<comment type="caution">
    <text evidence="3">The sequence shown here is derived from an EMBL/GenBank/DDBJ whole genome shotgun (WGS) entry which is preliminary data.</text>
</comment>
<evidence type="ECO:0008006" key="5">
    <source>
        <dbReference type="Google" id="ProtNLM"/>
    </source>
</evidence>
<sequence length="99" mass="10921">MDNRYDTTLGETLQDQIAQLSSEVASLQKKLRRHGRTALGEARELSGEASEWIREQALPEIQRGARHLHRTARNNPGATVGVAAGLLFLGAALAFLMRR</sequence>
<gene>
    <name evidence="3" type="ORF">ACFSMZ_06070</name>
</gene>
<organism evidence="3 4">
    <name type="scientific">Chelativorans composti</name>
    <dbReference type="NCBI Taxonomy" id="768533"/>
    <lineage>
        <taxon>Bacteria</taxon>
        <taxon>Pseudomonadati</taxon>
        <taxon>Pseudomonadota</taxon>
        <taxon>Alphaproteobacteria</taxon>
        <taxon>Hyphomicrobiales</taxon>
        <taxon>Phyllobacteriaceae</taxon>
        <taxon>Chelativorans</taxon>
    </lineage>
</organism>
<feature type="coiled-coil region" evidence="1">
    <location>
        <begin position="10"/>
        <end position="37"/>
    </location>
</feature>
<accession>A0ABW5DDY6</accession>
<keyword evidence="2" id="KW-0472">Membrane</keyword>
<evidence type="ECO:0000256" key="1">
    <source>
        <dbReference type="SAM" id="Coils"/>
    </source>
</evidence>
<keyword evidence="2" id="KW-0812">Transmembrane</keyword>
<keyword evidence="4" id="KW-1185">Reference proteome</keyword>
<evidence type="ECO:0000313" key="3">
    <source>
        <dbReference type="EMBL" id="MFD2259327.1"/>
    </source>
</evidence>
<feature type="transmembrane region" description="Helical" evidence="2">
    <location>
        <begin position="78"/>
        <end position="97"/>
    </location>
</feature>
<reference evidence="4" key="1">
    <citation type="journal article" date="2019" name="Int. J. Syst. Evol. Microbiol.">
        <title>The Global Catalogue of Microorganisms (GCM) 10K type strain sequencing project: providing services to taxonomists for standard genome sequencing and annotation.</title>
        <authorList>
            <consortium name="The Broad Institute Genomics Platform"/>
            <consortium name="The Broad Institute Genome Sequencing Center for Infectious Disease"/>
            <person name="Wu L."/>
            <person name="Ma J."/>
        </authorList>
    </citation>
    <scope>NUCLEOTIDE SEQUENCE [LARGE SCALE GENOMIC DNA]</scope>
    <source>
        <strain evidence="4">KCTC 23707</strain>
    </source>
</reference>
<proteinExistence type="predicted"/>